<evidence type="ECO:0000259" key="5">
    <source>
        <dbReference type="PROSITE" id="PS50931"/>
    </source>
</evidence>
<dbReference type="InterPro" id="IPR000847">
    <property type="entry name" value="LysR_HTH_N"/>
</dbReference>
<dbReference type="GO" id="GO:0003700">
    <property type="term" value="F:DNA-binding transcription factor activity"/>
    <property type="evidence" value="ECO:0007669"/>
    <property type="project" value="InterPro"/>
</dbReference>
<protein>
    <submittedName>
        <fullName evidence="6">LysR family transcriptional regulator</fullName>
    </submittedName>
</protein>
<dbReference type="SUPFAM" id="SSF53850">
    <property type="entry name" value="Periplasmic binding protein-like II"/>
    <property type="match status" value="1"/>
</dbReference>
<evidence type="ECO:0000256" key="4">
    <source>
        <dbReference type="ARBA" id="ARBA00023163"/>
    </source>
</evidence>
<dbReference type="PANTHER" id="PTHR30537">
    <property type="entry name" value="HTH-TYPE TRANSCRIPTIONAL REGULATOR"/>
    <property type="match status" value="1"/>
</dbReference>
<comment type="caution">
    <text evidence="6">The sequence shown here is derived from an EMBL/GenBank/DDBJ whole genome shotgun (WGS) entry which is preliminary data.</text>
</comment>
<keyword evidence="2" id="KW-0805">Transcription regulation</keyword>
<dbReference type="Proteomes" id="UP000633219">
    <property type="component" value="Unassembled WGS sequence"/>
</dbReference>
<sequence>MPSLNALRAFDAVARHGSFQKAADELNVTSPAIQQLVRSLEEAVGQPLITRQNRKLGLSGAAASAMPFLSMAFENLAAAVAGMRSYARPKGITVSVEPSFAAAWLLNRLQDFQERHPDIDVFIDASLRLVDIERDADVAIRYTRPETGDYASSQLFEDETIAVCAPNLADKLADVRSCTCDWPSDVCLIHYESPRRVGLQPDWRTWLAASNISSDMPSKGLRFSDYNMVLQSAIAGHGIALASKPLIGDAMRVGLLKDAFSKSIKNGFVYRVMTTKAAASRVEVAAFVDWLVEVVKADT</sequence>
<dbReference type="PROSITE" id="PS50931">
    <property type="entry name" value="HTH_LYSR"/>
    <property type="match status" value="1"/>
</dbReference>
<proteinExistence type="inferred from homology"/>
<dbReference type="PANTHER" id="PTHR30537:SF26">
    <property type="entry name" value="GLYCINE CLEAVAGE SYSTEM TRANSCRIPTIONAL ACTIVATOR"/>
    <property type="match status" value="1"/>
</dbReference>
<evidence type="ECO:0000313" key="7">
    <source>
        <dbReference type="Proteomes" id="UP000633219"/>
    </source>
</evidence>
<dbReference type="InterPro" id="IPR036388">
    <property type="entry name" value="WH-like_DNA-bd_sf"/>
</dbReference>
<evidence type="ECO:0000313" key="6">
    <source>
        <dbReference type="EMBL" id="MBL0371439.1"/>
    </source>
</evidence>
<feature type="domain" description="HTH lysR-type" evidence="5">
    <location>
        <begin position="2"/>
        <end position="59"/>
    </location>
</feature>
<dbReference type="AlphaFoldDB" id="A0A937CMY3"/>
<dbReference type="GO" id="GO:0043565">
    <property type="term" value="F:sequence-specific DNA binding"/>
    <property type="evidence" value="ECO:0007669"/>
    <property type="project" value="TreeGrafter"/>
</dbReference>
<keyword evidence="7" id="KW-1185">Reference proteome</keyword>
<dbReference type="PRINTS" id="PR00039">
    <property type="entry name" value="HTHLYSR"/>
</dbReference>
<comment type="similarity">
    <text evidence="1">Belongs to the LysR transcriptional regulatory family.</text>
</comment>
<dbReference type="InterPro" id="IPR036390">
    <property type="entry name" value="WH_DNA-bd_sf"/>
</dbReference>
<dbReference type="InterPro" id="IPR058163">
    <property type="entry name" value="LysR-type_TF_proteobact-type"/>
</dbReference>
<dbReference type="Gene3D" id="3.40.190.10">
    <property type="entry name" value="Periplasmic binding protein-like II"/>
    <property type="match status" value="2"/>
</dbReference>
<reference evidence="6" key="1">
    <citation type="submission" date="2021-01" db="EMBL/GenBank/DDBJ databases">
        <title>Rhizobium sp. strain KVB221 16S ribosomal RNA gene Genome sequencing and assembly.</title>
        <authorList>
            <person name="Kang M."/>
        </authorList>
    </citation>
    <scope>NUCLEOTIDE SEQUENCE</scope>
    <source>
        <strain evidence="6">KVB221</strain>
    </source>
</reference>
<dbReference type="InterPro" id="IPR005119">
    <property type="entry name" value="LysR_subst-bd"/>
</dbReference>
<evidence type="ECO:0000256" key="2">
    <source>
        <dbReference type="ARBA" id="ARBA00023015"/>
    </source>
</evidence>
<evidence type="ECO:0000256" key="3">
    <source>
        <dbReference type="ARBA" id="ARBA00023125"/>
    </source>
</evidence>
<dbReference type="GO" id="GO:0006351">
    <property type="term" value="P:DNA-templated transcription"/>
    <property type="evidence" value="ECO:0007669"/>
    <property type="project" value="TreeGrafter"/>
</dbReference>
<dbReference type="EMBL" id="JAEQNC010000003">
    <property type="protein sequence ID" value="MBL0371439.1"/>
    <property type="molecule type" value="Genomic_DNA"/>
</dbReference>
<dbReference type="Pfam" id="PF00126">
    <property type="entry name" value="HTH_1"/>
    <property type="match status" value="1"/>
</dbReference>
<evidence type="ECO:0000256" key="1">
    <source>
        <dbReference type="ARBA" id="ARBA00009437"/>
    </source>
</evidence>
<dbReference type="SUPFAM" id="SSF46785">
    <property type="entry name" value="Winged helix' DNA-binding domain"/>
    <property type="match status" value="1"/>
</dbReference>
<dbReference type="Pfam" id="PF03466">
    <property type="entry name" value="LysR_substrate"/>
    <property type="match status" value="1"/>
</dbReference>
<organism evidence="6 7">
    <name type="scientific">Rhizobium setariae</name>
    <dbReference type="NCBI Taxonomy" id="2801340"/>
    <lineage>
        <taxon>Bacteria</taxon>
        <taxon>Pseudomonadati</taxon>
        <taxon>Pseudomonadota</taxon>
        <taxon>Alphaproteobacteria</taxon>
        <taxon>Hyphomicrobiales</taxon>
        <taxon>Rhizobiaceae</taxon>
        <taxon>Rhizobium/Agrobacterium group</taxon>
        <taxon>Rhizobium</taxon>
    </lineage>
</organism>
<gene>
    <name evidence="6" type="ORF">JJB09_05310</name>
</gene>
<dbReference type="Gene3D" id="1.10.10.10">
    <property type="entry name" value="Winged helix-like DNA-binding domain superfamily/Winged helix DNA-binding domain"/>
    <property type="match status" value="1"/>
</dbReference>
<dbReference type="CDD" id="cd08432">
    <property type="entry name" value="PBP2_GcdR_TrpI_HvrB_AmpR_like"/>
    <property type="match status" value="1"/>
</dbReference>
<keyword evidence="3" id="KW-0238">DNA-binding</keyword>
<name>A0A937CMY3_9HYPH</name>
<accession>A0A937CMY3</accession>
<keyword evidence="4" id="KW-0804">Transcription</keyword>